<dbReference type="SUPFAM" id="SSF56935">
    <property type="entry name" value="Porins"/>
    <property type="match status" value="1"/>
</dbReference>
<dbReference type="Proteomes" id="UP000184368">
    <property type="component" value="Unassembled WGS sequence"/>
</dbReference>
<keyword evidence="2" id="KW-1185">Reference proteome</keyword>
<evidence type="ECO:0008006" key="3">
    <source>
        <dbReference type="Google" id="ProtNLM"/>
    </source>
</evidence>
<evidence type="ECO:0000313" key="2">
    <source>
        <dbReference type="Proteomes" id="UP000184368"/>
    </source>
</evidence>
<protein>
    <recommendedName>
        <fullName evidence="3">Porin subfamily protein</fullName>
    </recommendedName>
</protein>
<dbReference type="OrthoDB" id="790324at2"/>
<sequence>MKHIYLIAACLWTFGGYGQSSTAQKSLDIYGHVMTDIGYDFKRVNPSWFDVMRPSKLPAAKGGNGPDGNMYFSVRQTRFGVKGYLPTSLGELKTQFEFEMFGTGADAGRTAFRLRHAYGELGKFGVGQTNSPFMDGDVFPNSLEYWGPNGMVFFRNVQIRFMPIKGETRLTIALEQPGASSDQGNYADRIKLQNVQGRFNLPDLSAEYHVAQPWGYVELAGILRKIAWKDQLADGINLNGSVLGWGLNLSSNINIEKDVIRMQVVYGEGIQNYMNDAPADIGIRNQFSNRTSPIKGVALPVLGLVAFLDHYWNNKFTSAVGFSSMHIDNSNGQNQDAYKSGQYALANLIYYPAPNFLLGAELQYGARQNYADGWKTNDLKLQFSFKYNFSETFHHKNKD</sequence>
<gene>
    <name evidence="1" type="ORF">SAMN05444008_104100</name>
</gene>
<reference evidence="1 2" key="1">
    <citation type="submission" date="2016-11" db="EMBL/GenBank/DDBJ databases">
        <authorList>
            <person name="Jaros S."/>
            <person name="Januszkiewicz K."/>
            <person name="Wedrychowicz H."/>
        </authorList>
    </citation>
    <scope>NUCLEOTIDE SEQUENCE [LARGE SCALE GENOMIC DNA]</scope>
    <source>
        <strain evidence="1 2">DSM 26897</strain>
    </source>
</reference>
<dbReference type="RefSeq" id="WP_073041203.1">
    <property type="nucleotide sequence ID" value="NZ_FQUO01000004.1"/>
</dbReference>
<name>A0A1M4Y056_9BACT</name>
<dbReference type="EMBL" id="FQUO01000004">
    <property type="protein sequence ID" value="SHE98953.1"/>
    <property type="molecule type" value="Genomic_DNA"/>
</dbReference>
<organism evidence="1 2">
    <name type="scientific">Cnuella takakiae</name>
    <dbReference type="NCBI Taxonomy" id="1302690"/>
    <lineage>
        <taxon>Bacteria</taxon>
        <taxon>Pseudomonadati</taxon>
        <taxon>Bacteroidota</taxon>
        <taxon>Chitinophagia</taxon>
        <taxon>Chitinophagales</taxon>
        <taxon>Chitinophagaceae</taxon>
        <taxon>Cnuella</taxon>
    </lineage>
</organism>
<dbReference type="AlphaFoldDB" id="A0A1M4Y056"/>
<proteinExistence type="predicted"/>
<accession>A0A1M4Y056</accession>
<dbReference type="STRING" id="1302690.BUE76_14675"/>
<evidence type="ECO:0000313" key="1">
    <source>
        <dbReference type="EMBL" id="SHE98953.1"/>
    </source>
</evidence>
<dbReference type="InterPro" id="IPR045748">
    <property type="entry name" value="DcaP"/>
</dbReference>
<dbReference type="Pfam" id="PF19577">
    <property type="entry name" value="DcaP"/>
    <property type="match status" value="1"/>
</dbReference>